<evidence type="ECO:0000313" key="2">
    <source>
        <dbReference type="Proteomes" id="UP000663920"/>
    </source>
</evidence>
<dbReference type="EMBL" id="CP071869">
    <property type="protein sequence ID" value="QTE22164.1"/>
    <property type="molecule type" value="Genomic_DNA"/>
</dbReference>
<name>A0A975CNZ1_9FLAO</name>
<proteinExistence type="predicted"/>
<accession>A0A975CNZ1</accession>
<reference evidence="1 2" key="1">
    <citation type="submission" date="2021-03" db="EMBL/GenBank/DDBJ databases">
        <title>Complete genome of Polaribacter_sp.SM13.</title>
        <authorList>
            <person name="Jeong S.W."/>
            <person name="Bae J.W."/>
        </authorList>
    </citation>
    <scope>NUCLEOTIDE SEQUENCE [LARGE SCALE GENOMIC DNA]</scope>
    <source>
        <strain evidence="1 2">SM13</strain>
    </source>
</reference>
<keyword evidence="2" id="KW-1185">Reference proteome</keyword>
<dbReference type="Proteomes" id="UP000663920">
    <property type="component" value="Chromosome"/>
</dbReference>
<dbReference type="KEGG" id="pcea:J3359_15325"/>
<gene>
    <name evidence="1" type="ORF">J3359_15325</name>
</gene>
<protein>
    <submittedName>
        <fullName evidence="1">Uncharacterized protein</fullName>
    </submittedName>
</protein>
<organism evidence="1 2">
    <name type="scientific">Polaribacter cellanae</name>
    <dbReference type="NCBI Taxonomy" id="2818493"/>
    <lineage>
        <taxon>Bacteria</taxon>
        <taxon>Pseudomonadati</taxon>
        <taxon>Bacteroidota</taxon>
        <taxon>Flavobacteriia</taxon>
        <taxon>Flavobacteriales</taxon>
        <taxon>Flavobacteriaceae</taxon>
    </lineage>
</organism>
<evidence type="ECO:0000313" key="1">
    <source>
        <dbReference type="EMBL" id="QTE22164.1"/>
    </source>
</evidence>
<dbReference type="RefSeq" id="WP_208077850.1">
    <property type="nucleotide sequence ID" value="NZ_CP071869.1"/>
</dbReference>
<sequence>MNSKWYIGTFLLLFICFGVFQEQVYEPNQEIVLEFKDTSSHNNSIENTINEVQEKLVEIGVTNIVIHKTKKGILKISYYSVVNVDAIKKALSKKHQLVLNKNSEDKKEEKESSLYNIDVYELTSKVDVSKLNNKIIFEIEHRSDRFITNNSLGLSKTIESKENKLFRTAYKANKNNLYIKDYTSYKEPEVRAGPKITSFKM</sequence>
<dbReference type="AlphaFoldDB" id="A0A975CNZ1"/>